<dbReference type="OrthoDB" id="2901859at2"/>
<dbReference type="AlphaFoldDB" id="A0A511VDC1"/>
<dbReference type="Proteomes" id="UP000321157">
    <property type="component" value="Unassembled WGS sequence"/>
</dbReference>
<name>A0A511VDC1_9BACL</name>
<evidence type="ECO:0000313" key="1">
    <source>
        <dbReference type="EMBL" id="GEN36887.1"/>
    </source>
</evidence>
<dbReference type="RefSeq" id="WP_146812516.1">
    <property type="nucleotide sequence ID" value="NZ_BJXX01000288.1"/>
</dbReference>
<organism evidence="1 2">
    <name type="scientific">Aneurinibacillus danicus</name>
    <dbReference type="NCBI Taxonomy" id="267746"/>
    <lineage>
        <taxon>Bacteria</taxon>
        <taxon>Bacillati</taxon>
        <taxon>Bacillota</taxon>
        <taxon>Bacilli</taxon>
        <taxon>Bacillales</taxon>
        <taxon>Paenibacillaceae</taxon>
        <taxon>Aneurinibacillus group</taxon>
        <taxon>Aneurinibacillus</taxon>
    </lineage>
</organism>
<proteinExistence type="predicted"/>
<evidence type="ECO:0000313" key="2">
    <source>
        <dbReference type="Proteomes" id="UP000321157"/>
    </source>
</evidence>
<dbReference type="EMBL" id="BJXX01000288">
    <property type="protein sequence ID" value="GEN36887.1"/>
    <property type="molecule type" value="Genomic_DNA"/>
</dbReference>
<gene>
    <name evidence="1" type="ORF">ADA01nite_43470</name>
</gene>
<keyword evidence="2" id="KW-1185">Reference proteome</keyword>
<accession>A0A511VDC1</accession>
<sequence length="71" mass="7998">MNSEDTFTIMKDMFGKKGSEEQVEGLTLIIDGKLKDVFDTIIAKSNDYKNYTDVLSSVIVHGVNEIIEKLK</sequence>
<comment type="caution">
    <text evidence="1">The sequence shown here is derived from an EMBL/GenBank/DDBJ whole genome shotgun (WGS) entry which is preliminary data.</text>
</comment>
<protein>
    <submittedName>
        <fullName evidence="1">Uncharacterized protein</fullName>
    </submittedName>
</protein>
<reference evidence="1 2" key="1">
    <citation type="submission" date="2019-07" db="EMBL/GenBank/DDBJ databases">
        <title>Whole genome shotgun sequence of Aneurinibacillus danicus NBRC 102444.</title>
        <authorList>
            <person name="Hosoyama A."/>
            <person name="Uohara A."/>
            <person name="Ohji S."/>
            <person name="Ichikawa N."/>
        </authorList>
    </citation>
    <scope>NUCLEOTIDE SEQUENCE [LARGE SCALE GENOMIC DNA]</scope>
    <source>
        <strain evidence="1 2">NBRC 102444</strain>
    </source>
</reference>